<dbReference type="Gramene" id="TraesPARA_EIv1.0_1250780.1">
    <property type="protein sequence ID" value="TraesPARA_EIv1.0_1250780.1.CDS1"/>
    <property type="gene ID" value="TraesPARA_EIv1.0_1250780"/>
</dbReference>
<dbReference type="Gramene" id="TraesSYM4B03G02286840.1">
    <property type="protein sequence ID" value="TraesSYM4B03G02286840.1.CDS1"/>
    <property type="gene ID" value="TraesSYM4B03G02286840"/>
</dbReference>
<reference evidence="1" key="1">
    <citation type="submission" date="2018-08" db="EMBL/GenBank/DDBJ databases">
        <authorList>
            <person name="Rossello M."/>
        </authorList>
    </citation>
    <scope>NUCLEOTIDE SEQUENCE [LARGE SCALE GENOMIC DNA]</scope>
    <source>
        <strain evidence="1">cv. Chinese Spring</strain>
    </source>
</reference>
<dbReference type="Gramene" id="TraesROB_scaffold_023976_01G000400.1">
    <property type="protein sequence ID" value="TraesROB_scaffold_023976_01G000400.1"/>
    <property type="gene ID" value="TraesROB_scaffold_023976_01G000400"/>
</dbReference>
<dbReference type="Proteomes" id="UP000019116">
    <property type="component" value="Chromosome 4B"/>
</dbReference>
<dbReference type="AlphaFoldDB" id="A0A341U1X6"/>
<dbReference type="Gramene" id="TraesCAD_scaffold_007004_01G000400.1">
    <property type="protein sequence ID" value="TraesCAD_scaffold_007004_01G000400.1"/>
    <property type="gene ID" value="TraesCAD_scaffold_007004_01G000400"/>
</dbReference>
<dbReference type="Gramene" id="TraesCLE_scaffold_021284_01G000400.1">
    <property type="protein sequence ID" value="TraesCLE_scaffold_021284_01G000400.1"/>
    <property type="gene ID" value="TraesCLE_scaffold_021284_01G000400"/>
</dbReference>
<evidence type="ECO:0000313" key="1">
    <source>
        <dbReference type="EnsemblPlants" id="TraesCS4A02G222300.1.cds1"/>
    </source>
</evidence>
<dbReference type="Gramene" id="TraesNOR4A03G02143230.1">
    <property type="protein sequence ID" value="TraesNOR4A03G02143230.1.CDS1"/>
    <property type="gene ID" value="TraesNOR4A03G02143230"/>
</dbReference>
<dbReference type="Gramene" id="TraesMAC4B03G02259670.1">
    <property type="protein sequence ID" value="TraesMAC4B03G02259670.1.CDS1"/>
    <property type="gene ID" value="TraesMAC4B03G02259670"/>
</dbReference>
<dbReference type="Gramene" id="TraesCS4A02G222300.1">
    <property type="protein sequence ID" value="TraesCS4A02G222300.1.cds1"/>
    <property type="gene ID" value="TraesCS4A02G222300"/>
</dbReference>
<reference evidence="1" key="2">
    <citation type="submission" date="2018-10" db="UniProtKB">
        <authorList>
            <consortium name="EnsemblPlants"/>
        </authorList>
    </citation>
    <scope>IDENTIFICATION</scope>
</reference>
<evidence type="ECO:0000313" key="2">
    <source>
        <dbReference type="Proteomes" id="UP000019116"/>
    </source>
</evidence>
<dbReference type="Gramene" id="TraesLAC4A03G02075180.1">
    <property type="protein sequence ID" value="TraesLAC4A03G02075180.1.CDS1"/>
    <property type="gene ID" value="TraesLAC4A03G02075180"/>
</dbReference>
<dbReference type="EnsemblPlants" id="TraesCS4B02G094300.1">
    <property type="protein sequence ID" value="TraesCS4B02G094300.1.cds1"/>
    <property type="gene ID" value="TraesCS4B02G094300"/>
</dbReference>
<dbReference type="Gramene" id="TraesARI4B03G02296120.1">
    <property type="protein sequence ID" value="TraesARI4B03G02296120.1.CDS1"/>
    <property type="gene ID" value="TraesARI4B03G02296120"/>
</dbReference>
<name>A0A341U1X6_WHEAT</name>
<sequence>MDIFSRSAAVLFTSSSGMYSTAPSVMSSSQPWRSDSISLVIDSSDARTTNLHIIVVVSSPRSTFRLTSLAPKIIMPTNPPNHVFAA</sequence>
<proteinExistence type="predicted"/>
<dbReference type="Gramene" id="TraesMAC4A03G02120730.1">
    <property type="protein sequence ID" value="TraesMAC4A03G02120730.1.CDS1"/>
    <property type="gene ID" value="TraesMAC4A03G02120730"/>
</dbReference>
<dbReference type="Gramene" id="TraesLDM4A03G02119950.1">
    <property type="protein sequence ID" value="TraesLDM4A03G02119950.1.CDS1"/>
    <property type="gene ID" value="TraesLDM4A03G02119950"/>
</dbReference>
<dbReference type="EnsemblPlants" id="TraesCS4A02G222300.1">
    <property type="protein sequence ID" value="TraesCS4A02G222300.1.cds1"/>
    <property type="gene ID" value="TraesCS4A02G222300"/>
</dbReference>
<dbReference type="Gramene" id="TraesPARA_EIv1.0_1328210.1">
    <property type="protein sequence ID" value="TraesPARA_EIv1.0_1328210.1.CDS1"/>
    <property type="gene ID" value="TraesPARA_EIv1.0_1328210"/>
</dbReference>
<dbReference type="Gramene" id="TraesNOR4B03G02277280.1">
    <property type="protein sequence ID" value="TraesNOR4B03G02277280.1.CDS1"/>
    <property type="gene ID" value="TraesNOR4B03G02277280"/>
</dbReference>
<dbReference type="Gramene" id="TraesSTA4B03G02255080.1">
    <property type="protein sequence ID" value="TraesSTA4B03G02255080.1.CDS1"/>
    <property type="gene ID" value="TraesSTA4B03G02255080"/>
</dbReference>
<dbReference type="Gramene" id="TraesJUL4A03G02140460.1">
    <property type="protein sequence ID" value="TraesJUL4A03G02140460.1.CDS1"/>
    <property type="gene ID" value="TraesJUL4A03G02140460"/>
</dbReference>
<dbReference type="Gramene" id="TraesJAG4A03G02122430.1">
    <property type="protein sequence ID" value="TraesJAG4A03G02122430.1.CDS1"/>
    <property type="gene ID" value="TraesJAG4A03G02122430"/>
</dbReference>
<dbReference type="Gramene" id="TraesSYM4A03G02148880.1">
    <property type="protein sequence ID" value="TraesSYM4A03G02148880.1.CDS1"/>
    <property type="gene ID" value="TraesSYM4A03G02148880"/>
</dbReference>
<dbReference type="Proteomes" id="UP000019116">
    <property type="component" value="Chromosome 4A"/>
</dbReference>
<dbReference type="Gramene" id="TraesSTA4A03G02117930.1">
    <property type="protein sequence ID" value="TraesSTA4A03G02117930.1.CDS1"/>
    <property type="gene ID" value="TraesSTA4A03G02117930"/>
</dbReference>
<dbReference type="Gramene" id="TraesLAC4B03G02213600.1">
    <property type="protein sequence ID" value="TraesLAC4B03G02213600.1.CDS1"/>
    <property type="gene ID" value="TraesLAC4B03G02213600"/>
</dbReference>
<dbReference type="Gramene" id="TraesRN4D0100185300.1">
    <property type="protein sequence ID" value="TraesRN4D0100185300.1"/>
    <property type="gene ID" value="TraesRN4D0100185300"/>
</dbReference>
<dbReference type="Gramene" id="TraesCS4A03G0593400.1">
    <property type="protein sequence ID" value="TraesCS4A03G0593400.1.CDS1"/>
    <property type="gene ID" value="TraesCS4A03G0593400"/>
</dbReference>
<dbReference type="Gramene" id="TraesJAG4B03G02259720.1">
    <property type="protein sequence ID" value="TraesJAG4B03G02259720.1.CDS1"/>
    <property type="gene ID" value="TraesJAG4B03G02259720"/>
</dbReference>
<dbReference type="Gramene" id="TraesCS4B02G094300.1">
    <property type="protein sequence ID" value="TraesCS4B02G094300.1.cds1"/>
    <property type="gene ID" value="TraesCS4B02G094300"/>
</dbReference>
<dbReference type="Gramene" id="TraesARI4A03G02158860.1">
    <property type="protein sequence ID" value="TraesARI4A03G02158860.1.CDS1"/>
    <property type="gene ID" value="TraesARI4A03G02158860"/>
</dbReference>
<dbReference type="Gramene" id="TraesROB_scaffold_023269_01G000400.1">
    <property type="protein sequence ID" value="TraesROB_scaffold_023269_01G000400.1"/>
    <property type="gene ID" value="TraesROB_scaffold_023269_01G000400"/>
</dbReference>
<accession>A0A341U1X6</accession>
<dbReference type="Gramene" id="TraesLDM4B03G02260180.1">
    <property type="protein sequence ID" value="TraesLDM4B03G02260180.1.CDS1"/>
    <property type="gene ID" value="TraesLDM4B03G02260180"/>
</dbReference>
<dbReference type="Gramene" id="TraesRN4B0100224700.1">
    <property type="protein sequence ID" value="TraesRN4B0100224700.1"/>
    <property type="gene ID" value="TraesRN4B0100224700"/>
</dbReference>
<organism evidence="1">
    <name type="scientific">Triticum aestivum</name>
    <name type="common">Wheat</name>
    <dbReference type="NCBI Taxonomy" id="4565"/>
    <lineage>
        <taxon>Eukaryota</taxon>
        <taxon>Viridiplantae</taxon>
        <taxon>Streptophyta</taxon>
        <taxon>Embryophyta</taxon>
        <taxon>Tracheophyta</taxon>
        <taxon>Spermatophyta</taxon>
        <taxon>Magnoliopsida</taxon>
        <taxon>Liliopsida</taxon>
        <taxon>Poales</taxon>
        <taxon>Poaceae</taxon>
        <taxon>BOP clade</taxon>
        <taxon>Pooideae</taxon>
        <taxon>Triticodae</taxon>
        <taxon>Triticeae</taxon>
        <taxon>Triticinae</taxon>
        <taxon>Triticum</taxon>
    </lineage>
</organism>
<keyword evidence="2" id="KW-1185">Reference proteome</keyword>
<protein>
    <submittedName>
        <fullName evidence="1">Uncharacterized protein</fullName>
    </submittedName>
</protein>
<dbReference type="Gramene" id="TraesJUL4B03G02281150.1">
    <property type="protein sequence ID" value="TraesJUL4B03G02281150.1.CDS1"/>
    <property type="gene ID" value="TraesJUL4B03G02281150"/>
</dbReference>
<dbReference type="Gramene" id="TraesCS4B03G0214900.1">
    <property type="protein sequence ID" value="TraesCS4B03G0214900.1.CDS1"/>
    <property type="gene ID" value="TraesCS4B03G0214900"/>
</dbReference>